<protein>
    <submittedName>
        <fullName evidence="2">Uncharacterized protein</fullName>
    </submittedName>
</protein>
<accession>A0AAV7J7W4</accession>
<dbReference type="AlphaFoldDB" id="A0AAV7J7W4"/>
<reference evidence="2 3" key="1">
    <citation type="journal article" date="2021" name="J. Hered.">
        <title>A chromosome-level genome assembly of the parasitoid wasp, Cotesia glomerata (Hymenoptera: Braconidae).</title>
        <authorList>
            <person name="Pinto B.J."/>
            <person name="Weis J.J."/>
            <person name="Gamble T."/>
            <person name="Ode P.J."/>
            <person name="Paul R."/>
            <person name="Zaspel J.M."/>
        </authorList>
    </citation>
    <scope>NUCLEOTIDE SEQUENCE [LARGE SCALE GENOMIC DNA]</scope>
    <source>
        <strain evidence="2">CgM1</strain>
    </source>
</reference>
<feature type="region of interest" description="Disordered" evidence="1">
    <location>
        <begin position="84"/>
        <end position="110"/>
    </location>
</feature>
<feature type="compositionally biased region" description="Polar residues" evidence="1">
    <location>
        <begin position="53"/>
        <end position="65"/>
    </location>
</feature>
<comment type="caution">
    <text evidence="2">The sequence shown here is derived from an EMBL/GenBank/DDBJ whole genome shotgun (WGS) entry which is preliminary data.</text>
</comment>
<evidence type="ECO:0000256" key="1">
    <source>
        <dbReference type="SAM" id="MobiDB-lite"/>
    </source>
</evidence>
<feature type="region of interest" description="Disordered" evidence="1">
    <location>
        <begin position="1"/>
        <end position="65"/>
    </location>
</feature>
<sequence>MNNNINSATKEKRTANTESKAPSSLTAPVPLLTVTSHSPETTPKRRTRGRLSNAEQLAKSQNNSTYSLPELFRNFSNKRERELAIVSPPNKLLKPDSTPPPEHTADDSSHVSNTLNLTAMNTDNNACNSFPDFLKLMQVWRQEDRSYLNKMMAELNTNIEAVKTYSFLLIHN</sequence>
<evidence type="ECO:0000313" key="3">
    <source>
        <dbReference type="Proteomes" id="UP000826195"/>
    </source>
</evidence>
<organism evidence="2 3">
    <name type="scientific">Cotesia glomerata</name>
    <name type="common">Lepidopteran parasitic wasp</name>
    <name type="synonym">Apanteles glomeratus</name>
    <dbReference type="NCBI Taxonomy" id="32391"/>
    <lineage>
        <taxon>Eukaryota</taxon>
        <taxon>Metazoa</taxon>
        <taxon>Ecdysozoa</taxon>
        <taxon>Arthropoda</taxon>
        <taxon>Hexapoda</taxon>
        <taxon>Insecta</taxon>
        <taxon>Pterygota</taxon>
        <taxon>Neoptera</taxon>
        <taxon>Endopterygota</taxon>
        <taxon>Hymenoptera</taxon>
        <taxon>Apocrita</taxon>
        <taxon>Ichneumonoidea</taxon>
        <taxon>Braconidae</taxon>
        <taxon>Microgastrinae</taxon>
        <taxon>Cotesia</taxon>
    </lineage>
</organism>
<gene>
    <name evidence="2" type="ORF">KQX54_016636</name>
</gene>
<proteinExistence type="predicted"/>
<keyword evidence="3" id="KW-1185">Reference proteome</keyword>
<evidence type="ECO:0000313" key="2">
    <source>
        <dbReference type="EMBL" id="KAH0567952.1"/>
    </source>
</evidence>
<dbReference type="Proteomes" id="UP000826195">
    <property type="component" value="Unassembled WGS sequence"/>
</dbReference>
<dbReference type="EMBL" id="JAHXZJ010000001">
    <property type="protein sequence ID" value="KAH0567952.1"/>
    <property type="molecule type" value="Genomic_DNA"/>
</dbReference>
<feature type="compositionally biased region" description="Polar residues" evidence="1">
    <location>
        <begin position="16"/>
        <end position="26"/>
    </location>
</feature>
<name>A0AAV7J7W4_COTGL</name>